<reference evidence="3" key="1">
    <citation type="submission" date="2021-01" db="EMBL/GenBank/DDBJ databases">
        <authorList>
            <person name="Corre E."/>
            <person name="Pelletier E."/>
            <person name="Niang G."/>
            <person name="Scheremetjew M."/>
            <person name="Finn R."/>
            <person name="Kale V."/>
            <person name="Holt S."/>
            <person name="Cochrane G."/>
            <person name="Meng A."/>
            <person name="Brown T."/>
            <person name="Cohen L."/>
        </authorList>
    </citation>
    <scope>NUCLEOTIDE SEQUENCE</scope>
    <source>
        <strain evidence="3">CCMP1510</strain>
    </source>
</reference>
<organism evidence="3">
    <name type="scientific">Aureoumbra lagunensis</name>
    <dbReference type="NCBI Taxonomy" id="44058"/>
    <lineage>
        <taxon>Eukaryota</taxon>
        <taxon>Sar</taxon>
        <taxon>Stramenopiles</taxon>
        <taxon>Ochrophyta</taxon>
        <taxon>Pelagophyceae</taxon>
        <taxon>Pelagomonadales</taxon>
        <taxon>Aureoumbra</taxon>
    </lineage>
</organism>
<proteinExistence type="predicted"/>
<gene>
    <name evidence="3" type="ORF">ALAG00032_LOCUS14127</name>
</gene>
<dbReference type="EMBL" id="HBIJ01021787">
    <property type="protein sequence ID" value="CAE0373326.1"/>
    <property type="molecule type" value="Transcribed_RNA"/>
</dbReference>
<name>A0A7S3K604_9STRA</name>
<evidence type="ECO:0000256" key="2">
    <source>
        <dbReference type="SAM" id="MobiDB-lite"/>
    </source>
</evidence>
<dbReference type="AlphaFoldDB" id="A0A7S3K604"/>
<accession>A0A7S3K604</accession>
<keyword evidence="1" id="KW-0175">Coiled coil</keyword>
<protein>
    <submittedName>
        <fullName evidence="3">Uncharacterized protein</fullName>
    </submittedName>
</protein>
<evidence type="ECO:0000256" key="1">
    <source>
        <dbReference type="SAM" id="Coils"/>
    </source>
</evidence>
<feature type="coiled-coil region" evidence="1">
    <location>
        <begin position="294"/>
        <end position="321"/>
    </location>
</feature>
<feature type="region of interest" description="Disordered" evidence="2">
    <location>
        <begin position="14"/>
        <end position="40"/>
    </location>
</feature>
<sequence length="515" mass="55653">MLCVLPRGGRRLLSSRPPAKWPSMMLKETGPQGRGGTSSTTSSVLPYVYLGIGSIASLFALELGTRDESYIPEVVVNSGVLDVYKAARARLGDNVLSIGIQLYHTATATLSGNTSSSKKHSGDALVDESNEVKNTISVTEEQDIDTKEEITESTEEKEARMVVEALETIAADEALTKAILKEENKEESTEKTIDTLQVKLARLNAEEVSRPELEASRARECVREACDLGMARKEAALVAARECWSRREALALTELEREFSQSKAAKRSIILADADANERRQLAEVSARWENWRQAELAQNLAELSEKKRIAEEAAITKEAQDSGDAALSLALRLRGIASRVAAARTAAFDVAGDDATARSAHARLALDLLSSPSVKGRSDSLRERWSARVLPNALAAAKRPAVDNDAPLFDAAIGSIVAKIELASGSTVLSQAKNDSEPLDRDDVALHLADAAIKRRDLESALSHLDSIKDPKTNSILRDWKLDATTAATAIREKQLKDARALILAAARSDALSP</sequence>
<evidence type="ECO:0000313" key="3">
    <source>
        <dbReference type="EMBL" id="CAE0373326.1"/>
    </source>
</evidence>